<organism evidence="3 4">
    <name type="scientific">Bartonella tribocorum (strain DSM 28219 / CCUG 45778 / CIP 105476 / IBS 506)</name>
    <dbReference type="NCBI Taxonomy" id="382640"/>
    <lineage>
        <taxon>Bacteria</taxon>
        <taxon>Pseudomonadati</taxon>
        <taxon>Pseudomonadota</taxon>
        <taxon>Alphaproteobacteria</taxon>
        <taxon>Hyphomicrobiales</taxon>
        <taxon>Bartonellaceae</taxon>
        <taxon>Bartonella</taxon>
    </lineage>
</organism>
<accession>A9IKI0</accession>
<keyword evidence="3" id="KW-0614">Plasmid</keyword>
<dbReference type="HOGENOM" id="CLU_059689_2_1_5"/>
<dbReference type="Pfam" id="PF23639">
    <property type="entry name" value="DUF7146"/>
    <property type="match status" value="1"/>
</dbReference>
<feature type="domain" description="Toprim" evidence="1">
    <location>
        <begin position="214"/>
        <end position="306"/>
    </location>
</feature>
<dbReference type="Pfam" id="PF13362">
    <property type="entry name" value="Toprim_3"/>
    <property type="match status" value="1"/>
</dbReference>
<dbReference type="KEGG" id="btr:pBT01_0016"/>
<evidence type="ECO:0000313" key="4">
    <source>
        <dbReference type="Proteomes" id="UP000001592"/>
    </source>
</evidence>
<dbReference type="RefSeq" id="WP_012230235.1">
    <property type="nucleotide sequence ID" value="NC_010160.1"/>
</dbReference>
<evidence type="ECO:0000313" key="3">
    <source>
        <dbReference type="EMBL" id="CAK00503.1"/>
    </source>
</evidence>
<dbReference type="EMBL" id="AM260524">
    <property type="protein sequence ID" value="CAK00503.1"/>
    <property type="molecule type" value="Genomic_DNA"/>
</dbReference>
<protein>
    <submittedName>
        <fullName evidence="3">Uncharacterized protein</fullName>
    </submittedName>
</protein>
<evidence type="ECO:0000259" key="1">
    <source>
        <dbReference type="Pfam" id="PF13362"/>
    </source>
</evidence>
<feature type="domain" description="DUF7146" evidence="2">
    <location>
        <begin position="109"/>
        <end position="206"/>
    </location>
</feature>
<gene>
    <name evidence="3" type="ordered locus">pBT01_0016</name>
</gene>
<geneLocation type="plasmid" evidence="3 4">
    <name>pBT01</name>
</geneLocation>
<reference evidence="3 4" key="1">
    <citation type="journal article" date="2007" name="Nat. Genet.">
        <title>Genomic analysis of Bartonella identifies type IV secretion systems as host adaptability factors.</title>
        <authorList>
            <person name="Saenz H.L."/>
            <person name="Engel P."/>
            <person name="Stoeckli M.C."/>
            <person name="Lanz C."/>
            <person name="Raddatz G."/>
            <person name="Vayssier-Taussat M."/>
            <person name="Birtles R."/>
            <person name="Schuster S.C."/>
            <person name="Dehio C."/>
        </authorList>
    </citation>
    <scope>NUCLEOTIDE SEQUENCE [LARGE SCALE GENOMIC DNA]</scope>
    <source>
        <strain evidence="4">DSM 28219 / CCUG 45778 / CIP 105476 / IBS 506</strain>
    </source>
</reference>
<dbReference type="InterPro" id="IPR006171">
    <property type="entry name" value="TOPRIM_dom"/>
</dbReference>
<dbReference type="InterPro" id="IPR055570">
    <property type="entry name" value="DUF7146"/>
</dbReference>
<dbReference type="AlphaFoldDB" id="A9IKI0"/>
<dbReference type="eggNOG" id="COG0358">
    <property type="taxonomic scope" value="Bacteria"/>
</dbReference>
<name>A9IKI0_BART1</name>
<dbReference type="SUPFAM" id="SSF56731">
    <property type="entry name" value="DNA primase core"/>
    <property type="match status" value="1"/>
</dbReference>
<sequence length="308" mass="33738">MHFTHVIGNAYTLYTTAQKITYALRGSWHGDSGLAHCPAHDDRLPSLSIKNGHDGRLLLYCHAGCSFREIIQALIRIGLLSKQAFFDKACAHTLSLSKQFCADLKQAKRKAERAKVIWQQSQPIKNTLAETYLRMRGITCDLPADLCFYDKCLHPSGGTLPALIALVKGAGSFAIHRTFLQNNGCKTDQKPAKAMLGSVMGGAVHLSQANPKHLVICEGIETGLALLSGLLSEPVDLWASLSTHGMMRVNLPKTKARLTIAMDGDEAGRKAGFNLAARAYRQGFEVFMMQAPYGLDFNDVLIRKGINK</sequence>
<dbReference type="Proteomes" id="UP000001592">
    <property type="component" value="Plasmid pBT01"/>
</dbReference>
<keyword evidence="4" id="KW-1185">Reference proteome</keyword>
<dbReference type="Gene3D" id="3.40.1360.10">
    <property type="match status" value="1"/>
</dbReference>
<proteinExistence type="predicted"/>
<evidence type="ECO:0000259" key="2">
    <source>
        <dbReference type="Pfam" id="PF23639"/>
    </source>
</evidence>